<accession>A0A0V0Q927</accession>
<comment type="caution">
    <text evidence="1">The sequence shown here is derived from an EMBL/GenBank/DDBJ whole genome shotgun (WGS) entry which is preliminary data.</text>
</comment>
<gene>
    <name evidence="1" type="ORF">PPERSA_03889</name>
</gene>
<proteinExistence type="predicted"/>
<dbReference type="AlphaFoldDB" id="A0A0V0Q927"/>
<organism evidence="1 2">
    <name type="scientific">Pseudocohnilembus persalinus</name>
    <name type="common">Ciliate</name>
    <dbReference type="NCBI Taxonomy" id="266149"/>
    <lineage>
        <taxon>Eukaryota</taxon>
        <taxon>Sar</taxon>
        <taxon>Alveolata</taxon>
        <taxon>Ciliophora</taxon>
        <taxon>Intramacronucleata</taxon>
        <taxon>Oligohymenophorea</taxon>
        <taxon>Scuticociliatia</taxon>
        <taxon>Philasterida</taxon>
        <taxon>Pseudocohnilembidae</taxon>
        <taxon>Pseudocohnilembus</taxon>
    </lineage>
</organism>
<protein>
    <submittedName>
        <fullName evidence="1">Uncharacterized protein</fullName>
    </submittedName>
</protein>
<dbReference type="OrthoDB" id="282581at2759"/>
<dbReference type="EMBL" id="LDAU01000231">
    <property type="protein sequence ID" value="KRW98754.1"/>
    <property type="molecule type" value="Genomic_DNA"/>
</dbReference>
<evidence type="ECO:0000313" key="2">
    <source>
        <dbReference type="Proteomes" id="UP000054937"/>
    </source>
</evidence>
<dbReference type="OMA" id="DMEDEYW"/>
<keyword evidence="2" id="KW-1185">Reference proteome</keyword>
<evidence type="ECO:0000313" key="1">
    <source>
        <dbReference type="EMBL" id="KRW98754.1"/>
    </source>
</evidence>
<dbReference type="InParanoid" id="A0A0V0Q927"/>
<dbReference type="Proteomes" id="UP000054937">
    <property type="component" value="Unassembled WGS sequence"/>
</dbReference>
<name>A0A0V0Q927_PSEPJ</name>
<reference evidence="1 2" key="1">
    <citation type="journal article" date="2015" name="Sci. Rep.">
        <title>Genome of the facultative scuticociliatosis pathogen Pseudocohnilembus persalinus provides insight into its virulence through horizontal gene transfer.</title>
        <authorList>
            <person name="Xiong J."/>
            <person name="Wang G."/>
            <person name="Cheng J."/>
            <person name="Tian M."/>
            <person name="Pan X."/>
            <person name="Warren A."/>
            <person name="Jiang C."/>
            <person name="Yuan D."/>
            <person name="Miao W."/>
        </authorList>
    </citation>
    <scope>NUCLEOTIDE SEQUENCE [LARGE SCALE GENOMIC DNA]</scope>
    <source>
        <strain evidence="1">36N120E</strain>
    </source>
</reference>
<sequence>MSVAAQAIRKYQNKNLLKSHLAALLGFLGGAKVCDLIFYNDAQYEQLREDMEDEYWAKNGEPKVLKPYLVKSSVPGREDITRKSWIYIMYEKDKMITKKEDLD</sequence>